<keyword evidence="6" id="KW-1185">Reference proteome</keyword>
<proteinExistence type="inferred from homology"/>
<reference evidence="5" key="1">
    <citation type="submission" date="2019-10" db="EMBL/GenBank/DDBJ databases">
        <authorList>
            <person name="Zhang R."/>
            <person name="Pan Y."/>
            <person name="Wang J."/>
            <person name="Ma R."/>
            <person name="Yu S."/>
        </authorList>
    </citation>
    <scope>NUCLEOTIDE SEQUENCE</scope>
    <source>
        <strain evidence="5">LA-IB0</strain>
        <tissue evidence="5">Leaf</tissue>
    </source>
</reference>
<protein>
    <recommendedName>
        <fullName evidence="4">SMP domain-containing protein</fullName>
    </recommendedName>
</protein>
<keyword evidence="2" id="KW-0677">Repeat</keyword>
<feature type="domain" description="SMP" evidence="4">
    <location>
        <begin position="20"/>
        <end position="75"/>
    </location>
</feature>
<feature type="region of interest" description="Disordered" evidence="3">
    <location>
        <begin position="1"/>
        <end position="24"/>
    </location>
</feature>
<dbReference type="InterPro" id="IPR042971">
    <property type="entry name" value="LEA_SMP"/>
</dbReference>
<dbReference type="EMBL" id="WHWC01000014">
    <property type="protein sequence ID" value="KAG8370213.1"/>
    <property type="molecule type" value="Genomic_DNA"/>
</dbReference>
<feature type="compositionally biased region" description="Basic and acidic residues" evidence="3">
    <location>
        <begin position="1"/>
        <end position="21"/>
    </location>
</feature>
<evidence type="ECO:0000313" key="5">
    <source>
        <dbReference type="EMBL" id="KAG8370213.1"/>
    </source>
</evidence>
<dbReference type="Pfam" id="PF04927">
    <property type="entry name" value="SMP"/>
    <property type="match status" value="3"/>
</dbReference>
<feature type="domain" description="SMP" evidence="4">
    <location>
        <begin position="193"/>
        <end position="253"/>
    </location>
</feature>
<evidence type="ECO:0000256" key="3">
    <source>
        <dbReference type="SAM" id="MobiDB-lite"/>
    </source>
</evidence>
<sequence>MSQEQPRRPQEEEEQRQEPIKYGDVFEVPGELTKEPIAPGDAALMQAAEASVLGQTIQGGPASAMQAAATMNVRAGLVGEGDVSDVTREQGVTVMETDYPGGRIITEAVGEQVIGQYMQAKTAEQATITIGEALEASGRVAGDRPIDQSDAAAIQAAECMATGTNMISPGGLAATALAAAAYNAALPGDEGKVKLATILAGAPAKMAADKEATQEDAEKIMREELRNDPKLQTTHPGGVAEAVATAARMNERAP</sequence>
<feature type="domain" description="SMP" evidence="4">
    <location>
        <begin position="128"/>
        <end position="185"/>
    </location>
</feature>
<organism evidence="5 6">
    <name type="scientific">Buddleja alternifolia</name>
    <dbReference type="NCBI Taxonomy" id="168488"/>
    <lineage>
        <taxon>Eukaryota</taxon>
        <taxon>Viridiplantae</taxon>
        <taxon>Streptophyta</taxon>
        <taxon>Embryophyta</taxon>
        <taxon>Tracheophyta</taxon>
        <taxon>Spermatophyta</taxon>
        <taxon>Magnoliopsida</taxon>
        <taxon>eudicotyledons</taxon>
        <taxon>Gunneridae</taxon>
        <taxon>Pentapetalae</taxon>
        <taxon>asterids</taxon>
        <taxon>lamiids</taxon>
        <taxon>Lamiales</taxon>
        <taxon>Scrophulariaceae</taxon>
        <taxon>Buddlejeae</taxon>
        <taxon>Buddleja</taxon>
    </lineage>
</organism>
<dbReference type="PANTHER" id="PTHR31174:SF7">
    <property type="entry name" value="LATE EMBRYOGENESIS ABUNDANT PROTEIN 31-RELATED"/>
    <property type="match status" value="1"/>
</dbReference>
<comment type="similarity">
    <text evidence="1">Belongs to the LEA type SMP family.</text>
</comment>
<comment type="caution">
    <text evidence="5">The sequence shown here is derived from an EMBL/GenBank/DDBJ whole genome shotgun (WGS) entry which is preliminary data.</text>
</comment>
<evidence type="ECO:0000313" key="6">
    <source>
        <dbReference type="Proteomes" id="UP000826271"/>
    </source>
</evidence>
<evidence type="ECO:0000259" key="4">
    <source>
        <dbReference type="Pfam" id="PF04927"/>
    </source>
</evidence>
<gene>
    <name evidence="5" type="ORF">BUALT_Bualt14G0093700</name>
</gene>
<dbReference type="InterPro" id="IPR007011">
    <property type="entry name" value="LEA_SMP_dom"/>
</dbReference>
<dbReference type="AlphaFoldDB" id="A0AAV6WI28"/>
<evidence type="ECO:0000256" key="1">
    <source>
        <dbReference type="ARBA" id="ARBA00010733"/>
    </source>
</evidence>
<dbReference type="PANTHER" id="PTHR31174">
    <property type="entry name" value="SEED MATURATION FAMILY PROTEIN"/>
    <property type="match status" value="1"/>
</dbReference>
<dbReference type="Proteomes" id="UP000826271">
    <property type="component" value="Unassembled WGS sequence"/>
</dbReference>
<name>A0AAV6WI28_9LAMI</name>
<accession>A0AAV6WI28</accession>
<evidence type="ECO:0000256" key="2">
    <source>
        <dbReference type="ARBA" id="ARBA00022737"/>
    </source>
</evidence>